<feature type="region of interest" description="Disordered" evidence="1">
    <location>
        <begin position="257"/>
        <end position="297"/>
    </location>
</feature>
<keyword evidence="3" id="KW-1185">Reference proteome</keyword>
<protein>
    <submittedName>
        <fullName evidence="2">Uncharacterized protein</fullName>
    </submittedName>
</protein>
<name>A0AAQ3N070_VIGMU</name>
<proteinExistence type="predicted"/>
<organism evidence="2 3">
    <name type="scientific">Vigna mungo</name>
    <name type="common">Black gram</name>
    <name type="synonym">Phaseolus mungo</name>
    <dbReference type="NCBI Taxonomy" id="3915"/>
    <lineage>
        <taxon>Eukaryota</taxon>
        <taxon>Viridiplantae</taxon>
        <taxon>Streptophyta</taxon>
        <taxon>Embryophyta</taxon>
        <taxon>Tracheophyta</taxon>
        <taxon>Spermatophyta</taxon>
        <taxon>Magnoliopsida</taxon>
        <taxon>eudicotyledons</taxon>
        <taxon>Gunneridae</taxon>
        <taxon>Pentapetalae</taxon>
        <taxon>rosids</taxon>
        <taxon>fabids</taxon>
        <taxon>Fabales</taxon>
        <taxon>Fabaceae</taxon>
        <taxon>Papilionoideae</taxon>
        <taxon>50 kb inversion clade</taxon>
        <taxon>NPAAA clade</taxon>
        <taxon>indigoferoid/millettioid clade</taxon>
        <taxon>Phaseoleae</taxon>
        <taxon>Vigna</taxon>
    </lineage>
</organism>
<evidence type="ECO:0000313" key="3">
    <source>
        <dbReference type="Proteomes" id="UP001374535"/>
    </source>
</evidence>
<sequence>MSVGVPLQLEDHRTVKGEGERVVSVSVPQNLYRNILAPTVRPGGIPLKATRNQDKRSKFQSRHVFGSEELGHQASQVFIHSALQVLGHQASQLFVHLASRVLSYSAFQPHRFCLLGSSPGTPGSRTTNHVYWEVLQELMGHGRSLLSTRKFSRNSWVTDNQSRLLGGSLGTPGPRTELLGHGRPILSTGRFSKNSWATDNRSCLLGDSPGTPGPRTTVPAYWELTSAKTERLTRTWGHNVQCDIKAERVITGTSPLGQSLKITERSRVKEREWSRSKESKRSSQSKHQKVIKSCPPG</sequence>
<reference evidence="2 3" key="1">
    <citation type="journal article" date="2023" name="Life. Sci Alliance">
        <title>Evolutionary insights into 3D genome organization and epigenetic landscape of Vigna mungo.</title>
        <authorList>
            <person name="Junaid A."/>
            <person name="Singh B."/>
            <person name="Bhatia S."/>
        </authorList>
    </citation>
    <scope>NUCLEOTIDE SEQUENCE [LARGE SCALE GENOMIC DNA]</scope>
    <source>
        <strain evidence="2">Urdbean</strain>
    </source>
</reference>
<dbReference type="EMBL" id="CP144693">
    <property type="protein sequence ID" value="WVZ00434.1"/>
    <property type="molecule type" value="Genomic_DNA"/>
</dbReference>
<dbReference type="Proteomes" id="UP001374535">
    <property type="component" value="Chromosome 8"/>
</dbReference>
<gene>
    <name evidence="2" type="ORF">V8G54_026503</name>
</gene>
<evidence type="ECO:0000313" key="2">
    <source>
        <dbReference type="EMBL" id="WVZ00434.1"/>
    </source>
</evidence>
<accession>A0AAQ3N070</accession>
<evidence type="ECO:0000256" key="1">
    <source>
        <dbReference type="SAM" id="MobiDB-lite"/>
    </source>
</evidence>
<dbReference type="AlphaFoldDB" id="A0AAQ3N070"/>
<feature type="compositionally biased region" description="Basic and acidic residues" evidence="1">
    <location>
        <begin position="262"/>
        <end position="281"/>
    </location>
</feature>